<evidence type="ECO:0000313" key="1">
    <source>
        <dbReference type="EMBL" id="PZA15976.1"/>
    </source>
</evidence>
<dbReference type="PANTHER" id="PTHR39550">
    <property type="entry name" value="SLL0658 PROTEIN"/>
    <property type="match status" value="1"/>
</dbReference>
<sequence length="172" mass="18295">MNWSRSLQISAERMSVVVADAGPLIALGRLNRLDLLPFLFSDVQVTATVLDECLARPDLPDAKRITDALSAGLIRRCPDALSTDDGPLDPGESSAIARANEIGAGLLLDDRAAVTHARALGLKVIGTLGVLVLAKRRGKLQEIRSLIEQMRRAGHYLGDAAVLAALHAADET</sequence>
<comment type="caution">
    <text evidence="1">The sequence shown here is derived from an EMBL/GenBank/DDBJ whole genome shotgun (WGS) entry which is preliminary data.</text>
</comment>
<keyword evidence="2" id="KW-1185">Reference proteome</keyword>
<dbReference type="InterPro" id="IPR021799">
    <property type="entry name" value="PIN-like_prokaryotic"/>
</dbReference>
<gene>
    <name evidence="1" type="ORF">DNK49_13185</name>
</gene>
<dbReference type="Pfam" id="PF11848">
    <property type="entry name" value="DUF3368"/>
    <property type="match status" value="1"/>
</dbReference>
<evidence type="ECO:0000313" key="2">
    <source>
        <dbReference type="Proteomes" id="UP000248259"/>
    </source>
</evidence>
<dbReference type="Proteomes" id="UP000248259">
    <property type="component" value="Unassembled WGS sequence"/>
</dbReference>
<accession>A0A323UXL5</accession>
<protein>
    <submittedName>
        <fullName evidence="1">DUF3368 domain-containing protein</fullName>
    </submittedName>
</protein>
<reference evidence="1 2" key="1">
    <citation type="submission" date="2018-06" db="EMBL/GenBank/DDBJ databases">
        <title>Azoarcus communis strain SWub3 genome.</title>
        <authorList>
            <person name="Zorraquino Salvo V."/>
            <person name="Toubiana D."/>
            <person name="Blumwald E."/>
        </authorList>
    </citation>
    <scope>NUCLEOTIDE SEQUENCE [LARGE SCALE GENOMIC DNA]</scope>
    <source>
        <strain evidence="1 2">SWub3</strain>
    </source>
</reference>
<name>A0A323UXL5_9RHOO</name>
<dbReference type="OrthoDB" id="5770026at2"/>
<proteinExistence type="predicted"/>
<dbReference type="EMBL" id="QKOE01000009">
    <property type="protein sequence ID" value="PZA15976.1"/>
    <property type="molecule type" value="Genomic_DNA"/>
</dbReference>
<dbReference type="PANTHER" id="PTHR39550:SF1">
    <property type="entry name" value="SLL0658 PROTEIN"/>
    <property type="match status" value="1"/>
</dbReference>
<organism evidence="1 2">
    <name type="scientific">Parazoarcus communis SWub3 = DSM 12120</name>
    <dbReference type="NCBI Taxonomy" id="1121029"/>
    <lineage>
        <taxon>Bacteria</taxon>
        <taxon>Pseudomonadati</taxon>
        <taxon>Pseudomonadota</taxon>
        <taxon>Betaproteobacteria</taxon>
        <taxon>Rhodocyclales</taxon>
        <taxon>Zoogloeaceae</taxon>
        <taxon>Parazoarcus</taxon>
    </lineage>
</organism>
<dbReference type="AlphaFoldDB" id="A0A323UXL5"/>